<organism evidence="2 3">
    <name type="scientific">Candidatus Kerfeldbacteria bacterium RIFOXYB2_FULL_38_14</name>
    <dbReference type="NCBI Taxonomy" id="1798547"/>
    <lineage>
        <taxon>Bacteria</taxon>
        <taxon>Candidatus Kerfeldiibacteriota</taxon>
    </lineage>
</organism>
<name>A0A1G2BDI8_9BACT</name>
<evidence type="ECO:0000256" key="1">
    <source>
        <dbReference type="PIRSR" id="PIRSR016487-1"/>
    </source>
</evidence>
<dbReference type="SUPFAM" id="SSF55154">
    <property type="entry name" value="CYTH-like phosphatases"/>
    <property type="match status" value="1"/>
</dbReference>
<sequence length="184" mass="21552">MKTEIEIKYTVDFQAIPKNILRVAKKMEISQGYISVANPEERVRKSKTGEEIKYTYTTKCDVRTDGLVRQEKEKEIDEAGFQKLWPQTKGRRIAKTRYNIPYQYIDVQTKKSKNVMIELDQYHKNSHLAGLLVAEVEFDSTELVKRFIAPTWFRKNVTADKNFKNKNLAIMNKERAKILIDSSK</sequence>
<dbReference type="PANTHER" id="PTHR40114:SF1">
    <property type="entry name" value="SLR0698 PROTEIN"/>
    <property type="match status" value="1"/>
</dbReference>
<dbReference type="AlphaFoldDB" id="A0A1G2BDI8"/>
<protein>
    <recommendedName>
        <fullName evidence="4">CYTH domain-containing protein</fullName>
    </recommendedName>
</protein>
<evidence type="ECO:0000313" key="3">
    <source>
        <dbReference type="Proteomes" id="UP000176420"/>
    </source>
</evidence>
<dbReference type="InterPro" id="IPR012042">
    <property type="entry name" value="NeuTTM/CthTTM-like"/>
</dbReference>
<evidence type="ECO:0008006" key="4">
    <source>
        <dbReference type="Google" id="ProtNLM"/>
    </source>
</evidence>
<dbReference type="Gene3D" id="2.40.320.10">
    <property type="entry name" value="Hypothetical Protein Pfu-838710-001"/>
    <property type="match status" value="1"/>
</dbReference>
<proteinExistence type="predicted"/>
<gene>
    <name evidence="2" type="ORF">A2319_01040</name>
</gene>
<dbReference type="PIRSF" id="PIRSF016487">
    <property type="entry name" value="CYTH_UCP016487"/>
    <property type="match status" value="1"/>
</dbReference>
<comment type="caution">
    <text evidence="2">The sequence shown here is derived from an EMBL/GenBank/DDBJ whole genome shotgun (WGS) entry which is preliminary data.</text>
</comment>
<reference evidence="2 3" key="1">
    <citation type="journal article" date="2016" name="Nat. Commun.">
        <title>Thousands of microbial genomes shed light on interconnected biogeochemical processes in an aquifer system.</title>
        <authorList>
            <person name="Anantharaman K."/>
            <person name="Brown C.T."/>
            <person name="Hug L.A."/>
            <person name="Sharon I."/>
            <person name="Castelle C.J."/>
            <person name="Probst A.J."/>
            <person name="Thomas B.C."/>
            <person name="Singh A."/>
            <person name="Wilkins M.J."/>
            <person name="Karaoz U."/>
            <person name="Brodie E.L."/>
            <person name="Williams K.H."/>
            <person name="Hubbard S.S."/>
            <person name="Banfield J.F."/>
        </authorList>
    </citation>
    <scope>NUCLEOTIDE SEQUENCE [LARGE SCALE GENOMIC DNA]</scope>
</reference>
<dbReference type="EMBL" id="MHKI01000010">
    <property type="protein sequence ID" value="OGY87214.1"/>
    <property type="molecule type" value="Genomic_DNA"/>
</dbReference>
<dbReference type="Proteomes" id="UP000176420">
    <property type="component" value="Unassembled WGS sequence"/>
</dbReference>
<dbReference type="InterPro" id="IPR033469">
    <property type="entry name" value="CYTH-like_dom_sf"/>
</dbReference>
<evidence type="ECO:0000313" key="2">
    <source>
        <dbReference type="EMBL" id="OGY87214.1"/>
    </source>
</evidence>
<feature type="active site" description="Proton acceptor" evidence="1">
    <location>
        <position position="33"/>
    </location>
</feature>
<dbReference type="PANTHER" id="PTHR40114">
    <property type="entry name" value="SLR0698 PROTEIN"/>
    <property type="match status" value="1"/>
</dbReference>
<accession>A0A1G2BDI8</accession>